<feature type="compositionally biased region" description="Polar residues" evidence="1">
    <location>
        <begin position="15"/>
        <end position="25"/>
    </location>
</feature>
<organism evidence="2 3">
    <name type="scientific">Parnassius mnemosyne</name>
    <name type="common">clouded apollo</name>
    <dbReference type="NCBI Taxonomy" id="213953"/>
    <lineage>
        <taxon>Eukaryota</taxon>
        <taxon>Metazoa</taxon>
        <taxon>Ecdysozoa</taxon>
        <taxon>Arthropoda</taxon>
        <taxon>Hexapoda</taxon>
        <taxon>Insecta</taxon>
        <taxon>Pterygota</taxon>
        <taxon>Neoptera</taxon>
        <taxon>Endopterygota</taxon>
        <taxon>Lepidoptera</taxon>
        <taxon>Glossata</taxon>
        <taxon>Ditrysia</taxon>
        <taxon>Papilionoidea</taxon>
        <taxon>Papilionidae</taxon>
        <taxon>Parnassiinae</taxon>
        <taxon>Parnassini</taxon>
        <taxon>Parnassius</taxon>
        <taxon>Driopa</taxon>
    </lineage>
</organism>
<protein>
    <submittedName>
        <fullName evidence="2">Uncharacterized protein</fullName>
    </submittedName>
</protein>
<evidence type="ECO:0000313" key="2">
    <source>
        <dbReference type="EMBL" id="CAK1586184.1"/>
    </source>
</evidence>
<name>A0AAV1KU92_9NEOP</name>
<sequence>MGCTSSVPNVAEVHANSTDGTIQHSEYNDKNDMKEDNVVTVEKKEDVIKTENVIPTCDNMHKPLLDRNNCFKVSSNPNIIQGTNMKGSDEPQKVNDIIDQNDENLSTPKNVSSLKEVVEHVISNNILQKTQSIGETSSVMKNSIDQENEESKIPKTECIVPEITQKQLK</sequence>
<dbReference type="Proteomes" id="UP001314205">
    <property type="component" value="Unassembled WGS sequence"/>
</dbReference>
<feature type="region of interest" description="Disordered" evidence="1">
    <location>
        <begin position="1"/>
        <end position="30"/>
    </location>
</feature>
<gene>
    <name evidence="2" type="ORF">PARMNEM_LOCUS7171</name>
</gene>
<dbReference type="AlphaFoldDB" id="A0AAV1KU92"/>
<evidence type="ECO:0000313" key="3">
    <source>
        <dbReference type="Proteomes" id="UP001314205"/>
    </source>
</evidence>
<dbReference type="EMBL" id="CAVLGL010000080">
    <property type="protein sequence ID" value="CAK1586184.1"/>
    <property type="molecule type" value="Genomic_DNA"/>
</dbReference>
<comment type="caution">
    <text evidence="2">The sequence shown here is derived from an EMBL/GenBank/DDBJ whole genome shotgun (WGS) entry which is preliminary data.</text>
</comment>
<proteinExistence type="predicted"/>
<keyword evidence="3" id="KW-1185">Reference proteome</keyword>
<evidence type="ECO:0000256" key="1">
    <source>
        <dbReference type="SAM" id="MobiDB-lite"/>
    </source>
</evidence>
<accession>A0AAV1KU92</accession>
<reference evidence="2 3" key="1">
    <citation type="submission" date="2023-11" db="EMBL/GenBank/DDBJ databases">
        <authorList>
            <person name="Hedman E."/>
            <person name="Englund M."/>
            <person name="Stromberg M."/>
            <person name="Nyberg Akerstrom W."/>
            <person name="Nylinder S."/>
            <person name="Jareborg N."/>
            <person name="Kallberg Y."/>
            <person name="Kronander E."/>
        </authorList>
    </citation>
    <scope>NUCLEOTIDE SEQUENCE [LARGE SCALE GENOMIC DNA]</scope>
</reference>